<organism evidence="1 2">
    <name type="scientific">Serendipita vermifera MAFF 305830</name>
    <dbReference type="NCBI Taxonomy" id="933852"/>
    <lineage>
        <taxon>Eukaryota</taxon>
        <taxon>Fungi</taxon>
        <taxon>Dikarya</taxon>
        <taxon>Basidiomycota</taxon>
        <taxon>Agaricomycotina</taxon>
        <taxon>Agaricomycetes</taxon>
        <taxon>Sebacinales</taxon>
        <taxon>Serendipitaceae</taxon>
        <taxon>Serendipita</taxon>
    </lineage>
</organism>
<accession>A0A0C3ARM7</accession>
<keyword evidence="2" id="KW-1185">Reference proteome</keyword>
<dbReference type="AlphaFoldDB" id="A0A0C3ARM7"/>
<reference evidence="2" key="2">
    <citation type="submission" date="2015-01" db="EMBL/GenBank/DDBJ databases">
        <title>Evolutionary Origins and Diversification of the Mycorrhizal Mutualists.</title>
        <authorList>
            <consortium name="DOE Joint Genome Institute"/>
            <consortium name="Mycorrhizal Genomics Consortium"/>
            <person name="Kohler A."/>
            <person name="Kuo A."/>
            <person name="Nagy L.G."/>
            <person name="Floudas D."/>
            <person name="Copeland A."/>
            <person name="Barry K.W."/>
            <person name="Cichocki N."/>
            <person name="Veneault-Fourrey C."/>
            <person name="LaButti K."/>
            <person name="Lindquist E.A."/>
            <person name="Lipzen A."/>
            <person name="Lundell T."/>
            <person name="Morin E."/>
            <person name="Murat C."/>
            <person name="Riley R."/>
            <person name="Ohm R."/>
            <person name="Sun H."/>
            <person name="Tunlid A."/>
            <person name="Henrissat B."/>
            <person name="Grigoriev I.V."/>
            <person name="Hibbett D.S."/>
            <person name="Martin F."/>
        </authorList>
    </citation>
    <scope>NUCLEOTIDE SEQUENCE [LARGE SCALE GENOMIC DNA]</scope>
    <source>
        <strain evidence="2">MAFF 305830</strain>
    </source>
</reference>
<protein>
    <recommendedName>
        <fullName evidence="3">F-box domain-containing protein</fullName>
    </recommendedName>
</protein>
<name>A0A0C3ARM7_SERVB</name>
<gene>
    <name evidence="1" type="ORF">M408DRAFT_24691</name>
</gene>
<dbReference type="Proteomes" id="UP000054097">
    <property type="component" value="Unassembled WGS sequence"/>
</dbReference>
<evidence type="ECO:0000313" key="2">
    <source>
        <dbReference type="Proteomes" id="UP000054097"/>
    </source>
</evidence>
<dbReference type="HOGENOM" id="CLU_676470_0_0_1"/>
<proteinExistence type="predicted"/>
<reference evidence="1 2" key="1">
    <citation type="submission" date="2014-04" db="EMBL/GenBank/DDBJ databases">
        <authorList>
            <consortium name="DOE Joint Genome Institute"/>
            <person name="Kuo A."/>
            <person name="Zuccaro A."/>
            <person name="Kohler A."/>
            <person name="Nagy L.G."/>
            <person name="Floudas D."/>
            <person name="Copeland A."/>
            <person name="Barry K.W."/>
            <person name="Cichocki N."/>
            <person name="Veneault-Fourrey C."/>
            <person name="LaButti K."/>
            <person name="Lindquist E.A."/>
            <person name="Lipzen A."/>
            <person name="Lundell T."/>
            <person name="Morin E."/>
            <person name="Murat C."/>
            <person name="Sun H."/>
            <person name="Tunlid A."/>
            <person name="Henrissat B."/>
            <person name="Grigoriev I.V."/>
            <person name="Hibbett D.S."/>
            <person name="Martin F."/>
            <person name="Nordberg H.P."/>
            <person name="Cantor M.N."/>
            <person name="Hua S.X."/>
        </authorList>
    </citation>
    <scope>NUCLEOTIDE SEQUENCE [LARGE SCALE GENOMIC DNA]</scope>
    <source>
        <strain evidence="1 2">MAFF 305830</strain>
    </source>
</reference>
<evidence type="ECO:0000313" key="1">
    <source>
        <dbReference type="EMBL" id="KIM27215.1"/>
    </source>
</evidence>
<sequence>MASSPLALRNLVSLRLFDHTPYVTPRSDKSTLQVILEGSKKLQELSIGINFPYPANQASWKGMVQIPVFPDCIIGPKWKGASYSSTIRNLKRLEVPLGEAVNLIYGENVPVLEFVIQGVAQIADVDIKEMWKITTSPWPIASSPVTTFSRVKSLHLTLDDLSLLTRVVLPTLEELCLTQSSESRRQAICGHTELLITPNTPIYFPKLHTLKVTHSHFSPLRWICAEQLDALHLTSTLLSRKEAEMDFSVLFSSIKSAKLHNTSPGRIPSTLLEISRLYINVNISEGVLTRSLESLPRLELLSFVPGNQLQRGFTREFTVDVEHDTVKANILCPVLQVLELDLHSFLDWDGMGMKAVQIGTATLEDFPSALKRMVSSRELGYTYPLERCTVIERDGATQEYVEFTCGY</sequence>
<dbReference type="EMBL" id="KN824300">
    <property type="protein sequence ID" value="KIM27215.1"/>
    <property type="molecule type" value="Genomic_DNA"/>
</dbReference>
<evidence type="ECO:0008006" key="3">
    <source>
        <dbReference type="Google" id="ProtNLM"/>
    </source>
</evidence>